<dbReference type="GO" id="GO:0006355">
    <property type="term" value="P:regulation of DNA-templated transcription"/>
    <property type="evidence" value="ECO:0007669"/>
    <property type="project" value="InterPro"/>
</dbReference>
<dbReference type="EMBL" id="DQFB01000006">
    <property type="protein sequence ID" value="HCQ40861.1"/>
    <property type="molecule type" value="Genomic_DNA"/>
</dbReference>
<name>A0A656PQB5_UNCKA</name>
<sequence>MEISAQNNKKNYSKSDSNVFRSEGYVKVSEAANLLSVSSSTLRRFEAEGKITSRRLDNNYRVYDISEVARFKKILNEEKQTRKKSYVTVNDTPVFQNKTPVKAHGFTWPKINASFPKINETYSNVSQNFEQHSTLKAAAKFFKTAKIAGVSFAAVLILIGLSENVRFTDNVIEILSFTMSRQIETGEKGYEVIGLTLGSKDKVTSYIYNINVPANFRRNVNIDETLRVTGLSSLLGGIETQDADANLGTGTLTTGRIDMTGEASLNNLLVINDVTETTLEEFIDINGDVVGTGLNDVKVVGLGGIEVGDLDTDDGNILMIEGGSWASLPTSSITSLGTITTGVWNGTPIAPGYGGTGLSSITAGSILIGGSGNTMSTLAIGSANQTLISSGSAPVWTNSDAFVSSYAWLLTGNTGTDSTTDFIGTTDNTGLTIRTNDVERVTIAADGNVGIGGTDPQFSLHVGNGSSSAAWIVGQQESGYIEGDLEVAGTIYGTFVGPITTVGYQPNAVFYSDSAGTMTTDNTLLSFNETTAVLLVNGTLNTSLFKIGGTSVTSSATELNILDGALISTTELNLLDGRIGTLVDSSNVSNYAITSVVAGSGLIGGTGPGATTLHVGVGNGISIAADSIAIDTTTTGVTAVSSSNSGLEASSDGLRLLGGCGSNQILSWDATGQVWKCASVSGIGGITGAGASTQVAFWDSASSLTGNNSLWWNNTSTRLGIGTSAPLYTLDVNGTARIGSLSAGSGNSIVLQNAGVLETRDVDSRVWGTSLVDGTSLTANYLARISDANTLITGMVYDNGSFVGIGTTQAGYLLNIGGSLNTSALFIAGSAVTSSATELNILDGVTATTSEINMLAGRTGTLVDSNNVGSYAVTAITAGSGLTGGTGPGATTINIGAGNGLIVSADSIAIDSATTGLTAVTSSNSGIEVTADGIRLLGGCSLNQVLAWDNTSQTWKCSSVSGLGGVTGTGTDNYLARWDGTSALQNSSVFAADSGNVGIGTSGPGYNLDVAGSANVSNLFIAGNLVSSSATELNILDGALVSTAEINLLDGRTGVLLDTSNVSTQLSTWDQLASDDLTTATGFSGDVSGPYNDLQIQTGVVGANELAATSVSAGTYGSTSGVSTFTVDADGRLTSAGNTTLSGAGITDNT</sequence>
<dbReference type="Pfam" id="PF00376">
    <property type="entry name" value="MerR"/>
    <property type="match status" value="1"/>
</dbReference>
<evidence type="ECO:0000313" key="2">
    <source>
        <dbReference type="EMBL" id="HCQ40861.1"/>
    </source>
</evidence>
<dbReference type="InterPro" id="IPR009061">
    <property type="entry name" value="DNA-bd_dom_put_sf"/>
</dbReference>
<dbReference type="InterPro" id="IPR000551">
    <property type="entry name" value="MerR-type_HTH_dom"/>
</dbReference>
<gene>
    <name evidence="2" type="ORF">DIU24_04135</name>
</gene>
<feature type="non-terminal residue" evidence="2">
    <location>
        <position position="1150"/>
    </location>
</feature>
<proteinExistence type="predicted"/>
<dbReference type="GO" id="GO:0003677">
    <property type="term" value="F:DNA binding"/>
    <property type="evidence" value="ECO:0007669"/>
    <property type="project" value="InterPro"/>
</dbReference>
<dbReference type="Proteomes" id="UP000262056">
    <property type="component" value="Unassembled WGS sequence"/>
</dbReference>
<dbReference type="SUPFAM" id="SSF46955">
    <property type="entry name" value="Putative DNA-binding domain"/>
    <property type="match status" value="1"/>
</dbReference>
<accession>A0A656PQB5</accession>
<dbReference type="Gene3D" id="1.10.1660.10">
    <property type="match status" value="1"/>
</dbReference>
<dbReference type="AlphaFoldDB" id="A0A656PQB5"/>
<comment type="caution">
    <text evidence="2">The sequence shown here is derived from an EMBL/GenBank/DDBJ whole genome shotgun (WGS) entry which is preliminary data.</text>
</comment>
<protein>
    <recommendedName>
        <fullName evidence="1">HTH merR-type domain-containing protein</fullName>
    </recommendedName>
</protein>
<organism evidence="2 3">
    <name type="scientific">candidate division WWE3 bacterium</name>
    <dbReference type="NCBI Taxonomy" id="2053526"/>
    <lineage>
        <taxon>Bacteria</taxon>
        <taxon>Katanobacteria</taxon>
    </lineage>
</organism>
<feature type="domain" description="HTH merR-type" evidence="1">
    <location>
        <begin position="28"/>
        <end position="63"/>
    </location>
</feature>
<evidence type="ECO:0000259" key="1">
    <source>
        <dbReference type="Pfam" id="PF00376"/>
    </source>
</evidence>
<evidence type="ECO:0000313" key="3">
    <source>
        <dbReference type="Proteomes" id="UP000262056"/>
    </source>
</evidence>
<reference evidence="2 3" key="1">
    <citation type="journal article" date="2018" name="Nat. Biotechnol.">
        <title>A standardized bacterial taxonomy based on genome phylogeny substantially revises the tree of life.</title>
        <authorList>
            <person name="Parks D.H."/>
            <person name="Chuvochina M."/>
            <person name="Waite D.W."/>
            <person name="Rinke C."/>
            <person name="Skarshewski A."/>
            <person name="Chaumeil P.A."/>
            <person name="Hugenholtz P."/>
        </authorList>
    </citation>
    <scope>NUCLEOTIDE SEQUENCE [LARGE SCALE GENOMIC DNA]</scope>
    <source>
        <strain evidence="2">UBA12021</strain>
    </source>
</reference>
<dbReference type="CDD" id="cd04762">
    <property type="entry name" value="HTH_MerR-trunc"/>
    <property type="match status" value="1"/>
</dbReference>